<proteinExistence type="predicted"/>
<dbReference type="RefSeq" id="WP_031457650.1">
    <property type="nucleotide sequence ID" value="NZ_CAIJDO010000290.1"/>
</dbReference>
<sequence length="85" mass="10197">MTEKENFLRVVKNMYDTIKPLTYLDDFSKIDKLKELNRWTTEFLNQTENIEKMLESYIMLGLINSNDKNELIESIKEINGEYLKN</sequence>
<dbReference type="Proteomes" id="UP000556700">
    <property type="component" value="Unassembled WGS sequence"/>
</dbReference>
<organism evidence="1 2">
    <name type="scientific">Flavobacterium chungangense</name>
    <dbReference type="NCBI Taxonomy" id="554283"/>
    <lineage>
        <taxon>Bacteria</taxon>
        <taxon>Pseudomonadati</taxon>
        <taxon>Bacteroidota</taxon>
        <taxon>Flavobacteriia</taxon>
        <taxon>Flavobacteriales</taxon>
        <taxon>Flavobacteriaceae</taxon>
        <taxon>Flavobacterium</taxon>
    </lineage>
</organism>
<dbReference type="EMBL" id="CAIJDO010000290">
    <property type="protein sequence ID" value="CAD0009698.1"/>
    <property type="molecule type" value="Genomic_DNA"/>
</dbReference>
<evidence type="ECO:0000313" key="1">
    <source>
        <dbReference type="EMBL" id="CAD0009698.1"/>
    </source>
</evidence>
<name>A0A6V6ZD41_9FLAO</name>
<dbReference type="AlphaFoldDB" id="A0A6V6ZD41"/>
<evidence type="ECO:0000313" key="2">
    <source>
        <dbReference type="Proteomes" id="UP000556700"/>
    </source>
</evidence>
<keyword evidence="2" id="KW-1185">Reference proteome</keyword>
<gene>
    <name evidence="1" type="ORF">FLACHUCJ7_04363</name>
</gene>
<accession>A0A6V6ZD41</accession>
<protein>
    <submittedName>
        <fullName evidence="1">Uncharacterized protein</fullName>
    </submittedName>
</protein>
<reference evidence="1 2" key="1">
    <citation type="submission" date="2020-06" db="EMBL/GenBank/DDBJ databases">
        <authorList>
            <person name="Criscuolo A."/>
        </authorList>
    </citation>
    <scope>NUCLEOTIDE SEQUENCE [LARGE SCALE GENOMIC DNA]</scope>
    <source>
        <strain evidence="2">CIP 110025</strain>
    </source>
</reference>
<comment type="caution">
    <text evidence="1">The sequence shown here is derived from an EMBL/GenBank/DDBJ whole genome shotgun (WGS) entry which is preliminary data.</text>
</comment>